<dbReference type="InterPro" id="IPR036860">
    <property type="entry name" value="SH2_dom_sf"/>
</dbReference>
<evidence type="ECO:0000259" key="7">
    <source>
        <dbReference type="PROSITE" id="PS50021"/>
    </source>
</evidence>
<dbReference type="EnsemblMetazoa" id="HelroT163684">
    <property type="protein sequence ID" value="HelroP163684"/>
    <property type="gene ID" value="HelroG163684"/>
</dbReference>
<feature type="compositionally biased region" description="Low complexity" evidence="3">
    <location>
        <begin position="122"/>
        <end position="181"/>
    </location>
</feature>
<dbReference type="InterPro" id="IPR035899">
    <property type="entry name" value="DBL_dom_sf"/>
</dbReference>
<dbReference type="STRING" id="6412.T1EUC8"/>
<dbReference type="PROSITE" id="PS50003">
    <property type="entry name" value="PH_DOMAIN"/>
    <property type="match status" value="1"/>
</dbReference>
<dbReference type="OrthoDB" id="5340910at2759"/>
<dbReference type="SUPFAM" id="SSF55550">
    <property type="entry name" value="SH2 domain"/>
    <property type="match status" value="1"/>
</dbReference>
<feature type="domain" description="SH2" evidence="4">
    <location>
        <begin position="550"/>
        <end position="630"/>
    </location>
</feature>
<dbReference type="SUPFAM" id="SSF48065">
    <property type="entry name" value="DBL homology domain (DH-domain)"/>
    <property type="match status" value="1"/>
</dbReference>
<evidence type="ECO:0000256" key="1">
    <source>
        <dbReference type="ARBA" id="ARBA00022999"/>
    </source>
</evidence>
<dbReference type="Proteomes" id="UP000015101">
    <property type="component" value="Unassembled WGS sequence"/>
</dbReference>
<accession>T1EUC8</accession>
<proteinExistence type="predicted"/>
<gene>
    <name evidence="9" type="primary">20200178</name>
    <name evidence="8" type="ORF">HELRODRAFT_163684</name>
</gene>
<dbReference type="GO" id="GO:0005737">
    <property type="term" value="C:cytoplasm"/>
    <property type="evidence" value="ECO:0000318"/>
    <property type="project" value="GO_Central"/>
</dbReference>
<dbReference type="PROSITE" id="PS50001">
    <property type="entry name" value="SH2"/>
    <property type="match status" value="1"/>
</dbReference>
<dbReference type="InterPro" id="IPR001715">
    <property type="entry name" value="CH_dom"/>
</dbReference>
<dbReference type="InterPro" id="IPR000980">
    <property type="entry name" value="SH2"/>
</dbReference>
<keyword evidence="10" id="KW-1185">Reference proteome</keyword>
<evidence type="ECO:0000256" key="3">
    <source>
        <dbReference type="SAM" id="MobiDB-lite"/>
    </source>
</evidence>
<evidence type="ECO:0000313" key="9">
    <source>
        <dbReference type="EnsemblMetazoa" id="HelroP163684"/>
    </source>
</evidence>
<dbReference type="CDD" id="cd00160">
    <property type="entry name" value="RhoGEF"/>
    <property type="match status" value="1"/>
</dbReference>
<dbReference type="EMBL" id="KB097495">
    <property type="protein sequence ID" value="ESN96600.1"/>
    <property type="molecule type" value="Genomic_DNA"/>
</dbReference>
<dbReference type="SUPFAM" id="SSF47576">
    <property type="entry name" value="Calponin-homology domain, CH-domain"/>
    <property type="match status" value="1"/>
</dbReference>
<reference evidence="8 10" key="2">
    <citation type="journal article" date="2013" name="Nature">
        <title>Insights into bilaterian evolution from three spiralian genomes.</title>
        <authorList>
            <person name="Simakov O."/>
            <person name="Marletaz F."/>
            <person name="Cho S.J."/>
            <person name="Edsinger-Gonzales E."/>
            <person name="Havlak P."/>
            <person name="Hellsten U."/>
            <person name="Kuo D.H."/>
            <person name="Larsson T."/>
            <person name="Lv J."/>
            <person name="Arendt D."/>
            <person name="Savage R."/>
            <person name="Osoegawa K."/>
            <person name="de Jong P."/>
            <person name="Grimwood J."/>
            <person name="Chapman J.A."/>
            <person name="Shapiro H."/>
            <person name="Aerts A."/>
            <person name="Otillar R.P."/>
            <person name="Terry A.Y."/>
            <person name="Boore J.L."/>
            <person name="Grigoriev I.V."/>
            <person name="Lindberg D.R."/>
            <person name="Seaver E.C."/>
            <person name="Weisblat D.A."/>
            <person name="Putnam N.H."/>
            <person name="Rokhsar D.S."/>
        </authorList>
    </citation>
    <scope>NUCLEOTIDE SEQUENCE</scope>
</reference>
<evidence type="ECO:0000313" key="8">
    <source>
        <dbReference type="EMBL" id="ESN96600.1"/>
    </source>
</evidence>
<protein>
    <submittedName>
        <fullName evidence="8 9">Uncharacterized protein</fullName>
    </submittedName>
</protein>
<dbReference type="KEGG" id="hro:HELRODRAFT_163684"/>
<dbReference type="RefSeq" id="XP_009025738.1">
    <property type="nucleotide sequence ID" value="XM_009027490.1"/>
</dbReference>
<dbReference type="InterPro" id="IPR011993">
    <property type="entry name" value="PH-like_dom_sf"/>
</dbReference>
<dbReference type="CTD" id="20200178"/>
<dbReference type="PROSITE" id="PS50010">
    <property type="entry name" value="DH_2"/>
    <property type="match status" value="1"/>
</dbReference>
<reference evidence="9" key="3">
    <citation type="submission" date="2015-06" db="UniProtKB">
        <authorList>
            <consortium name="EnsemblMetazoa"/>
        </authorList>
    </citation>
    <scope>IDENTIFICATION</scope>
</reference>
<dbReference type="InterPro" id="IPR001849">
    <property type="entry name" value="PH_domain"/>
</dbReference>
<dbReference type="PANTHER" id="PTHR45818">
    <property type="entry name" value="PROTEIN VAV"/>
    <property type="match status" value="1"/>
</dbReference>
<evidence type="ECO:0000259" key="4">
    <source>
        <dbReference type="PROSITE" id="PS50001"/>
    </source>
</evidence>
<keyword evidence="1 2" id="KW-0727">SH2 domain</keyword>
<organism evidence="9 10">
    <name type="scientific">Helobdella robusta</name>
    <name type="common">Californian leech</name>
    <dbReference type="NCBI Taxonomy" id="6412"/>
    <lineage>
        <taxon>Eukaryota</taxon>
        <taxon>Metazoa</taxon>
        <taxon>Spiralia</taxon>
        <taxon>Lophotrochozoa</taxon>
        <taxon>Annelida</taxon>
        <taxon>Clitellata</taxon>
        <taxon>Hirudinea</taxon>
        <taxon>Rhynchobdellida</taxon>
        <taxon>Glossiphoniidae</taxon>
        <taxon>Helobdella</taxon>
    </lineage>
</organism>
<dbReference type="GO" id="GO:0016477">
    <property type="term" value="P:cell migration"/>
    <property type="evidence" value="ECO:0000318"/>
    <property type="project" value="GO_Central"/>
</dbReference>
<feature type="domain" description="Calponin-homology (CH)" evidence="7">
    <location>
        <begin position="6"/>
        <end position="128"/>
    </location>
</feature>
<name>T1EUC8_HELRO</name>
<dbReference type="SMART" id="SM00325">
    <property type="entry name" value="RhoGEF"/>
    <property type="match status" value="1"/>
</dbReference>
<dbReference type="eggNOG" id="KOG2996">
    <property type="taxonomic scope" value="Eukaryota"/>
</dbReference>
<evidence type="ECO:0000259" key="5">
    <source>
        <dbReference type="PROSITE" id="PS50003"/>
    </source>
</evidence>
<dbReference type="Gene3D" id="1.10.418.10">
    <property type="entry name" value="Calponin-like domain"/>
    <property type="match status" value="1"/>
</dbReference>
<dbReference type="GO" id="GO:0007264">
    <property type="term" value="P:small GTPase-mediated signal transduction"/>
    <property type="evidence" value="ECO:0000318"/>
    <property type="project" value="GO_Central"/>
</dbReference>
<feature type="domain" description="PH" evidence="5">
    <location>
        <begin position="388"/>
        <end position="486"/>
    </location>
</feature>
<dbReference type="AlphaFoldDB" id="T1EUC8"/>
<feature type="region of interest" description="Disordered" evidence="3">
    <location>
        <begin position="122"/>
        <end position="182"/>
    </location>
</feature>
<dbReference type="GO" id="GO:0005085">
    <property type="term" value="F:guanyl-nucleotide exchange factor activity"/>
    <property type="evidence" value="ECO:0000318"/>
    <property type="project" value="GO_Central"/>
</dbReference>
<dbReference type="InterPro" id="IPR000219">
    <property type="entry name" value="DH_dom"/>
</dbReference>
<dbReference type="SMART" id="SM00233">
    <property type="entry name" value="PH"/>
    <property type="match status" value="1"/>
</dbReference>
<dbReference type="InterPro" id="IPR036872">
    <property type="entry name" value="CH_dom_sf"/>
</dbReference>
<feature type="domain" description="DH" evidence="6">
    <location>
        <begin position="187"/>
        <end position="354"/>
    </location>
</feature>
<evidence type="ECO:0000313" key="10">
    <source>
        <dbReference type="Proteomes" id="UP000015101"/>
    </source>
</evidence>
<dbReference type="InParanoid" id="T1EUC8"/>
<evidence type="ECO:0000256" key="2">
    <source>
        <dbReference type="PROSITE-ProRule" id="PRU00191"/>
    </source>
</evidence>
<evidence type="ECO:0000259" key="6">
    <source>
        <dbReference type="PROSITE" id="PS50010"/>
    </source>
</evidence>
<sequence>MNNSVSNLWKECVRWLVRVQLIPPNHALMSSDSQLSDFAYFLRDGVALCNLLNKLNPGCLDSRKFFPKSHNSQFLSTKNVQAFLDTCLNCFRVAPCDLFEPEGVFKMENIGEVKDQTIRNTNNLNTTRTNSSFNNLRISSSSNNNSCSSSDINCRDSSSSNTSSSSNSSSSEISVGSNSNSAPKKTAFDYCIEELMNTEETYIKKVITVLKCIMPADYEEKIFFGIVKLCNIHERFYCELKITLNEDCALDIADIFIKFKEDFLIYSDYCRNLGPALKLLAKLENSDTNFFRALKKCESEMKADFGNFMLQDYLHFPFQRILKYPLILKKLVKLSRENKQKTLSVAIKEIEVLALYWVGKLRPKRLFYAACEDLFFKKKILNLKTCGRRVMDGVVKYKIITDSCTEKRYFFLFDKVLVICLLNPKKSDMHNYEMDLSVEKIECGPDTKNKNVFYLTITELGVTFTVTCKSKVMVDEWLKAFEKAKENVRPPGSRTKTHNFQMETFADKKICDICKKLLRPMKSFSREDQSKLLLAGSFDAPGNYNYSPPWFVDSMTRVMAKKVLSFFPNGTFLIRHSQAGEDEYSLNLKYGDEVQNLKISNIGGRYGFAPSRTNSSRITLKTAWSPFSHL</sequence>
<dbReference type="EMBL" id="AMQM01001428">
    <property type="status" value="NOT_ANNOTATED_CDS"/>
    <property type="molecule type" value="Genomic_DNA"/>
</dbReference>
<reference evidence="10" key="1">
    <citation type="submission" date="2012-12" db="EMBL/GenBank/DDBJ databases">
        <authorList>
            <person name="Hellsten U."/>
            <person name="Grimwood J."/>
            <person name="Chapman J.A."/>
            <person name="Shapiro H."/>
            <person name="Aerts A."/>
            <person name="Otillar R.P."/>
            <person name="Terry A.Y."/>
            <person name="Boore J.L."/>
            <person name="Simakov O."/>
            <person name="Marletaz F."/>
            <person name="Cho S.-J."/>
            <person name="Edsinger-Gonzales E."/>
            <person name="Havlak P."/>
            <person name="Kuo D.-H."/>
            <person name="Larsson T."/>
            <person name="Lv J."/>
            <person name="Arendt D."/>
            <person name="Savage R."/>
            <person name="Osoegawa K."/>
            <person name="de Jong P."/>
            <person name="Lindberg D.R."/>
            <person name="Seaver E.C."/>
            <person name="Weisblat D.A."/>
            <person name="Putnam N.H."/>
            <person name="Grigoriev I.V."/>
            <person name="Rokhsar D.S."/>
        </authorList>
    </citation>
    <scope>NUCLEOTIDE SEQUENCE</scope>
</reference>
<dbReference type="HOGENOM" id="CLU_434324_0_0_1"/>
<dbReference type="GeneID" id="20200178"/>
<dbReference type="Gene3D" id="3.30.505.10">
    <property type="entry name" value="SH2 domain"/>
    <property type="match status" value="1"/>
</dbReference>
<dbReference type="Gene3D" id="2.30.29.30">
    <property type="entry name" value="Pleckstrin-homology domain (PH domain)/Phosphotyrosine-binding domain (PTB)"/>
    <property type="match status" value="1"/>
</dbReference>
<dbReference type="Pfam" id="PF00621">
    <property type="entry name" value="RhoGEF"/>
    <property type="match status" value="1"/>
</dbReference>
<dbReference type="Gene3D" id="1.20.900.10">
    <property type="entry name" value="Dbl homology (DH) domain"/>
    <property type="match status" value="1"/>
</dbReference>
<dbReference type="PANTHER" id="PTHR45818:SF3">
    <property type="entry name" value="PROTEIN VAV"/>
    <property type="match status" value="1"/>
</dbReference>
<dbReference type="Pfam" id="PF00017">
    <property type="entry name" value="SH2"/>
    <property type="match status" value="1"/>
</dbReference>
<dbReference type="Pfam" id="PF22697">
    <property type="entry name" value="SOS1_NGEF_PH"/>
    <property type="match status" value="1"/>
</dbReference>
<dbReference type="PROSITE" id="PS50021">
    <property type="entry name" value="CH"/>
    <property type="match status" value="1"/>
</dbReference>
<dbReference type="InterPro" id="IPR055251">
    <property type="entry name" value="SOS1_NGEF_PH"/>
</dbReference>
<dbReference type="Pfam" id="PF00307">
    <property type="entry name" value="CH"/>
    <property type="match status" value="1"/>
</dbReference>
<dbReference type="SUPFAM" id="SSF50729">
    <property type="entry name" value="PH domain-like"/>
    <property type="match status" value="1"/>
</dbReference>